<sequence>MPSVPFMSSLFPHNYSLKVSSSRPQQPPRQRRPDLHPLQKRIEDPEPSFTDLVLALPLPPSLPNSNAASPTSAMFENSAAMKSAPSLQLNTRASSSGGYKRPSAAEQQTHLPTPPRALSKARSGSDLRSRASAQRTASLTPRQRTRSSRPSTPTRDRSDTVTFDSCMESGTAYEAQAHEAGNQGVLAARHLRIASNLFGQALAMRPHSAWARLRRATMLLLLARLEDPPTAHNLTTAQLQESRADLLHLSRCAPGSMTVRETLATVSGELSRLHLSDGSDSDGPASRLALEALECMEEVAAERMDRAAQLARAEFGPQTPALAAMFLHLAETAGAAAVLSPDSGGVEDLAELAEKALDQATNMVGLATTMLPPSPDTTALITRVQLASGRLTVDRLRHLAVLGVPFHESDFAGALRDLTLLADETKERATSSQVAAMQAYECARLLGDTLWLVACLMRGHWGDPLPSVATTTSAPCSAQAQPTPEGYVYSRSRAGSVGPPGRGSDGSLPVLDRSRQSSTTSIGSLESPPIAEEVIIEEDDVVSPSWAAGGGTKPTSPSAFPTLAPKHSPTRARRPPPLQLSLPPPVCPLPPVPSPLSPLNPAHPRRASETRPRVVRQFSGTLPAGSVPRRASSGLERTPIPPARTLELARRAIEHLESAEARYQQSLACLPDGHARERAEVLLQLAAVNLFKAAVPRSLLQALGTERRGSYLISAEVYANKALEAVTPREQRPGDRLSGEPQFAEVRERTSNSHLAPLTPTDPEQRERRGSAASSLSAPSRRASRESDGRRESGSSSSGRISPSPAATEWLDLDAARLEKVHWRTQGVARLALLALLDAQHVAGKDADVARLLARMRGRVTAADVRRYLACGAHGASAGQAVSAMGEVKMGQFWTKVKETLGH</sequence>
<gene>
    <name evidence="2" type="ORF">A1Q1_02054</name>
</gene>
<feature type="compositionally biased region" description="Low complexity" evidence="1">
    <location>
        <begin position="771"/>
        <end position="781"/>
    </location>
</feature>
<feature type="compositionally biased region" description="Polar residues" evidence="1">
    <location>
        <begin position="469"/>
        <end position="482"/>
    </location>
</feature>
<feature type="region of interest" description="Disordered" evidence="1">
    <location>
        <begin position="79"/>
        <end position="163"/>
    </location>
</feature>
<reference evidence="2 3" key="1">
    <citation type="journal article" date="2012" name="Eukaryot. Cell">
        <title>Draft genome sequence of CBS 2479, the standard type strain of Trichosporon asahii.</title>
        <authorList>
            <person name="Yang R.Y."/>
            <person name="Li H.T."/>
            <person name="Zhu H."/>
            <person name="Zhou G.P."/>
            <person name="Wang M."/>
            <person name="Wang L."/>
        </authorList>
    </citation>
    <scope>NUCLEOTIDE SEQUENCE [LARGE SCALE GENOMIC DNA]</scope>
    <source>
        <strain evidence="3">ATCC 90039 / CBS 2479 / JCM 2466 / KCTC 7840 / NCYC 2677 / UAMH 7654</strain>
    </source>
</reference>
<feature type="compositionally biased region" description="Basic and acidic residues" evidence="1">
    <location>
        <begin position="31"/>
        <end position="42"/>
    </location>
</feature>
<proteinExistence type="predicted"/>
<feature type="region of interest" description="Disordered" evidence="1">
    <location>
        <begin position="544"/>
        <end position="613"/>
    </location>
</feature>
<dbReference type="GeneID" id="25985568"/>
<dbReference type="RefSeq" id="XP_014184059.1">
    <property type="nucleotide sequence ID" value="XM_014328584.1"/>
</dbReference>
<dbReference type="EMBL" id="ALBS01000018">
    <property type="protein sequence ID" value="EJT52719.1"/>
    <property type="molecule type" value="Genomic_DNA"/>
</dbReference>
<dbReference type="Proteomes" id="UP000002748">
    <property type="component" value="Unassembled WGS sequence"/>
</dbReference>
<dbReference type="HOGENOM" id="CLU_012107_0_0_1"/>
<evidence type="ECO:0000313" key="3">
    <source>
        <dbReference type="Proteomes" id="UP000002748"/>
    </source>
</evidence>
<evidence type="ECO:0000313" key="2">
    <source>
        <dbReference type="EMBL" id="EJT52719.1"/>
    </source>
</evidence>
<feature type="region of interest" description="Disordered" evidence="1">
    <location>
        <begin position="726"/>
        <end position="805"/>
    </location>
</feature>
<feature type="region of interest" description="Disordered" evidence="1">
    <location>
        <begin position="17"/>
        <end position="42"/>
    </location>
</feature>
<feature type="compositionally biased region" description="Pro residues" evidence="1">
    <location>
        <begin position="575"/>
        <end position="598"/>
    </location>
</feature>
<dbReference type="AlphaFoldDB" id="J6F6M7"/>
<protein>
    <submittedName>
        <fullName evidence="2">Uncharacterized protein</fullName>
    </submittedName>
</protein>
<organism evidence="2 3">
    <name type="scientific">Trichosporon asahii var. asahii (strain ATCC 90039 / CBS 2479 / JCM 2466 / KCTC 7840 / NBRC 103889/ NCYC 2677 / UAMH 7654)</name>
    <name type="common">Yeast</name>
    <dbReference type="NCBI Taxonomy" id="1186058"/>
    <lineage>
        <taxon>Eukaryota</taxon>
        <taxon>Fungi</taxon>
        <taxon>Dikarya</taxon>
        <taxon>Basidiomycota</taxon>
        <taxon>Agaricomycotina</taxon>
        <taxon>Tremellomycetes</taxon>
        <taxon>Trichosporonales</taxon>
        <taxon>Trichosporonaceae</taxon>
        <taxon>Trichosporon</taxon>
    </lineage>
</organism>
<dbReference type="VEuPathDB" id="FungiDB:A1Q1_02054"/>
<feature type="region of interest" description="Disordered" evidence="1">
    <location>
        <begin position="469"/>
        <end position="531"/>
    </location>
</feature>
<feature type="compositionally biased region" description="Basic and acidic residues" evidence="1">
    <location>
        <begin position="727"/>
        <end position="738"/>
    </location>
</feature>
<dbReference type="KEGG" id="tasa:A1Q1_02054"/>
<comment type="caution">
    <text evidence="2">The sequence shown here is derived from an EMBL/GenBank/DDBJ whole genome shotgun (WGS) entry which is preliminary data.</text>
</comment>
<feature type="compositionally biased region" description="Low complexity" evidence="1">
    <location>
        <begin position="794"/>
        <end position="805"/>
    </location>
</feature>
<dbReference type="OrthoDB" id="2586335at2759"/>
<evidence type="ECO:0000256" key="1">
    <source>
        <dbReference type="SAM" id="MobiDB-lite"/>
    </source>
</evidence>
<feature type="compositionally biased region" description="Low complexity" evidence="1">
    <location>
        <begin position="138"/>
        <end position="153"/>
    </location>
</feature>
<feature type="compositionally biased region" description="Basic and acidic residues" evidence="1">
    <location>
        <begin position="783"/>
        <end position="793"/>
    </location>
</feature>
<accession>J6F6M7</accession>
<feature type="compositionally biased region" description="Polar residues" evidence="1">
    <location>
        <begin position="85"/>
        <end position="97"/>
    </location>
</feature>
<name>J6F6M7_TRIAS</name>